<dbReference type="EMBL" id="JABCLD010001222">
    <property type="protein sequence ID" value="NMU26513.1"/>
    <property type="molecule type" value="Genomic_DNA"/>
</dbReference>
<dbReference type="InterPro" id="IPR004027">
    <property type="entry name" value="SEC_C_motif"/>
</dbReference>
<dbReference type="Proteomes" id="UP000555836">
    <property type="component" value="Unassembled WGS sequence"/>
</dbReference>
<dbReference type="RefSeq" id="WP_269666372.1">
    <property type="nucleotide sequence ID" value="NZ_CP138328.1"/>
</dbReference>
<accession>A0A7Y0S515</accession>
<dbReference type="AlphaFoldDB" id="A0A7Y0S515"/>
<gene>
    <name evidence="1" type="ORF">HKB21_12860</name>
</gene>
<dbReference type="Gene3D" id="3.10.450.50">
    <property type="match status" value="1"/>
</dbReference>
<reference evidence="1 2" key="1">
    <citation type="submission" date="2020-04" db="EMBL/GenBank/DDBJ databases">
        <title>Whole-genome sequencing of Vibrio spp. from China reveals different genetic environments of blaCTX-M-14 among diverse lineages.</title>
        <authorList>
            <person name="Zheng Z."/>
            <person name="Ye L."/>
            <person name="Chen S."/>
        </authorList>
    </citation>
    <scope>NUCLEOTIDE SEQUENCE [LARGE SCALE GENOMIC DNA]</scope>
    <source>
        <strain evidence="1 2">Vb0574</strain>
    </source>
</reference>
<dbReference type="Pfam" id="PF02810">
    <property type="entry name" value="SEC-C"/>
    <property type="match status" value="1"/>
</dbReference>
<name>A0A7Y0S515_VIBPH</name>
<comment type="caution">
    <text evidence="1">The sequence shown here is derived from an EMBL/GenBank/DDBJ whole genome shotgun (WGS) entry which is preliminary data.</text>
</comment>
<organism evidence="1 2">
    <name type="scientific">Vibrio parahaemolyticus</name>
    <dbReference type="NCBI Taxonomy" id="670"/>
    <lineage>
        <taxon>Bacteria</taxon>
        <taxon>Pseudomonadati</taxon>
        <taxon>Pseudomonadota</taxon>
        <taxon>Gammaproteobacteria</taxon>
        <taxon>Vibrionales</taxon>
        <taxon>Vibrionaceae</taxon>
        <taxon>Vibrio</taxon>
    </lineage>
</organism>
<sequence>MDIGRNEPCWCGSKKKYKKCHLNREEEEKFSISRMIAEVDKSRNLKKCLHPEASKITCSKKIIDAHTIQRNGPLKEIVDSTNHVYSFNRYSTGVFDIAKLGWKKASTFKGFCGKHDKELFSCIEDNPFTGSKEQCVVAGYRANALEYFKKIECIKGMPTMKEKLDLGQPKEKQFEIQALLTTMTKGYMKGEQEFRKTLDFYIEKFDASRFDDFESLILEFKGELGVVVSGCFSPDFTIDGQRLQVIDENITNVENMAVNTLNTPFGHAVVFTWPKHFRACREFALSLMEVESNKLPSYLIELMFGYIENVYFSKAWYDSLSKKAKSHIIDLASTASFYGKHFQFSGQDYVDWTFENKKYN</sequence>
<evidence type="ECO:0000313" key="2">
    <source>
        <dbReference type="Proteomes" id="UP000555836"/>
    </source>
</evidence>
<evidence type="ECO:0000313" key="1">
    <source>
        <dbReference type="EMBL" id="NMU26513.1"/>
    </source>
</evidence>
<proteinExistence type="predicted"/>
<dbReference type="SUPFAM" id="SSF103642">
    <property type="entry name" value="Sec-C motif"/>
    <property type="match status" value="1"/>
</dbReference>
<protein>
    <submittedName>
        <fullName evidence="1">SEC-C domain-containing protein</fullName>
    </submittedName>
</protein>